<dbReference type="Proteomes" id="UP000831768">
    <property type="component" value="Chromosome"/>
</dbReference>
<gene>
    <name evidence="1" type="ORF">MW046_06955</name>
</gene>
<keyword evidence="2" id="KW-1185">Reference proteome</keyword>
<dbReference type="KEGG" id="haad:MW046_06955"/>
<name>A0A8T9ZYI7_9EURY</name>
<dbReference type="InterPro" id="IPR043953">
    <property type="entry name" value="DUF5784"/>
</dbReference>
<accession>A0A8T9ZYI7</accession>
<sequence>MAGPLRFRVSMSSWSIDRVRRDLLAPLDSTFGATLRQSSVPGAFEGCRLDMDNGDFALFAWRTAAGAPHVGYWLGNTETPQTLWQTDKVGFGAAPNDVSRWAHDELLSDLRDQEPWLADYPHLSWFFLPVFHSKDGQESTRAFFRDHAAGFPDAGRDAALDFYEEILHTGVLDQYRETMAGKVGTSTDVDLVRMSAAMSEFTAAKLLDVSGHAFVPEIELNSGYTLDFRVSDADVLVEVTRPRPPTRRTIDTPIGALKQTAEAKTDDQLDAHHEAVLLVDCSSFRDDQWNAVKGEQPRLAHTPTVVFRARPTGSIEGYAVGDLPIDLDHSLAWV</sequence>
<proteinExistence type="predicted"/>
<organism evidence="1 2">
    <name type="scientific">Halocatena salina</name>
    <dbReference type="NCBI Taxonomy" id="2934340"/>
    <lineage>
        <taxon>Archaea</taxon>
        <taxon>Methanobacteriati</taxon>
        <taxon>Methanobacteriota</taxon>
        <taxon>Stenosarchaea group</taxon>
        <taxon>Halobacteria</taxon>
        <taxon>Halobacteriales</taxon>
        <taxon>Natronomonadaceae</taxon>
        <taxon>Halocatena</taxon>
    </lineage>
</organism>
<dbReference type="AlphaFoldDB" id="A0A8T9ZYI7"/>
<reference evidence="1" key="1">
    <citation type="submission" date="2022-04" db="EMBL/GenBank/DDBJ databases">
        <title>Halocatena sp. nov., isolated from a salt lake.</title>
        <authorList>
            <person name="Cui H.-L."/>
        </authorList>
    </citation>
    <scope>NUCLEOTIDE SEQUENCE</scope>
    <source>
        <strain evidence="1">AD-1</strain>
    </source>
</reference>
<evidence type="ECO:0000313" key="1">
    <source>
        <dbReference type="EMBL" id="UPM41732.1"/>
    </source>
</evidence>
<dbReference type="GeneID" id="71927772"/>
<dbReference type="RefSeq" id="WP_247992412.1">
    <property type="nucleotide sequence ID" value="NZ_CP096019.1"/>
</dbReference>
<protein>
    <submittedName>
        <fullName evidence="1">DUF5784 family protein</fullName>
    </submittedName>
</protein>
<evidence type="ECO:0000313" key="2">
    <source>
        <dbReference type="Proteomes" id="UP000831768"/>
    </source>
</evidence>
<dbReference type="Pfam" id="PF19096">
    <property type="entry name" value="DUF5784"/>
    <property type="match status" value="1"/>
</dbReference>
<dbReference type="EMBL" id="CP096019">
    <property type="protein sequence ID" value="UPM41732.1"/>
    <property type="molecule type" value="Genomic_DNA"/>
</dbReference>